<name>A0A0R2JCB9_9LACO</name>
<evidence type="ECO:0000256" key="4">
    <source>
        <dbReference type="ARBA" id="ARBA00022723"/>
    </source>
</evidence>
<evidence type="ECO:0000256" key="5">
    <source>
        <dbReference type="ARBA" id="ARBA00022801"/>
    </source>
</evidence>
<sequence length="445" mass="48683">MQNYISDDVQKQAIQALSRLVAKPSYNTEAAPNAPFGEGIRAALDEVLKIADELGYQTYVDPEGYYGYAEIGEGAEIFGLICHVDVVPAGDIDAWKTNPFELTQKDGSLYGRGSQDDKGPTIATLFTIKALLDQGMHFNKRVRFIFGTDEEILWRGMAKYNEKEAGITMGIAPDAEFPLVYAEKGLQQSYLVGPGSDEIELDLVNAFNAVPGLANYGGPKQAEVEAALKQHGFAYEKQDGQLVVQGNSVHAMHAPEGTNAVLRLAIALADVFSGVPALEFIKQFGEDATGENILGVIKDDVSGQLTFNISSLQINAKESRMQIDLRIPVQVDHDDLIQTIVDKVAPFDMKYENFDYLEPLYVPKEGELVTTLMQAYAEVTGDTTSQPGISGGATFARTMKNSVAFGAMLTTTPDFMHQANENWPIKDMRVAMEIYAQALKNLLVD</sequence>
<dbReference type="RefSeq" id="WP_057754914.1">
    <property type="nucleotide sequence ID" value="NZ_JQBP01000003.1"/>
</dbReference>
<evidence type="ECO:0000256" key="8">
    <source>
        <dbReference type="ARBA" id="ARBA00023049"/>
    </source>
</evidence>
<keyword evidence="10" id="KW-1185">Reference proteome</keyword>
<dbReference type="InterPro" id="IPR010964">
    <property type="entry name" value="M20A_pepV-rel"/>
</dbReference>
<dbReference type="GO" id="GO:0006508">
    <property type="term" value="P:proteolysis"/>
    <property type="evidence" value="ECO:0007669"/>
    <property type="project" value="UniProtKB-KW"/>
</dbReference>
<dbReference type="SUPFAM" id="SSF55031">
    <property type="entry name" value="Bacterial exopeptidase dimerisation domain"/>
    <property type="match status" value="1"/>
</dbReference>
<keyword evidence="6" id="KW-0862">Zinc</keyword>
<keyword evidence="4" id="KW-0479">Metal-binding</keyword>
<evidence type="ECO:0000256" key="1">
    <source>
        <dbReference type="ARBA" id="ARBA00001947"/>
    </source>
</evidence>
<dbReference type="InterPro" id="IPR036264">
    <property type="entry name" value="Bact_exopeptidase_dim_dom"/>
</dbReference>
<dbReference type="GO" id="GO:0008237">
    <property type="term" value="F:metallopeptidase activity"/>
    <property type="evidence" value="ECO:0007669"/>
    <property type="project" value="UniProtKB-KW"/>
</dbReference>
<keyword evidence="8" id="KW-0482">Metalloprotease</keyword>
<dbReference type="STRING" id="1616.IV73_GL000723"/>
<evidence type="ECO:0008006" key="11">
    <source>
        <dbReference type="Google" id="ProtNLM"/>
    </source>
</evidence>
<keyword evidence="5" id="KW-0378">Hydrolase</keyword>
<comment type="cofactor">
    <cofactor evidence="1">
        <name>Zn(2+)</name>
        <dbReference type="ChEBI" id="CHEBI:29105"/>
    </cofactor>
</comment>
<evidence type="ECO:0000256" key="3">
    <source>
        <dbReference type="ARBA" id="ARBA00022670"/>
    </source>
</evidence>
<dbReference type="InterPro" id="IPR050072">
    <property type="entry name" value="Peptidase_M20A"/>
</dbReference>
<keyword evidence="3" id="KW-0645">Protease</keyword>
<dbReference type="GO" id="GO:0006526">
    <property type="term" value="P:L-arginine biosynthetic process"/>
    <property type="evidence" value="ECO:0007669"/>
    <property type="project" value="TreeGrafter"/>
</dbReference>
<comment type="caution">
    <text evidence="9">The sequence shown here is derived from an EMBL/GenBank/DDBJ whole genome shotgun (WGS) entry which is preliminary data.</text>
</comment>
<comment type="similarity">
    <text evidence="2">Belongs to the peptidase M20A family.</text>
</comment>
<dbReference type="InterPro" id="IPR002933">
    <property type="entry name" value="Peptidase_M20"/>
</dbReference>
<evidence type="ECO:0000256" key="2">
    <source>
        <dbReference type="ARBA" id="ARBA00006247"/>
    </source>
</evidence>
<accession>A0A0R2JCB9</accession>
<dbReference type="GO" id="GO:0016805">
    <property type="term" value="F:dipeptidase activity"/>
    <property type="evidence" value="ECO:0007669"/>
    <property type="project" value="UniProtKB-KW"/>
</dbReference>
<protein>
    <recommendedName>
        <fullName evidence="11">Peptidase M20 dimerisation domain-containing protein</fullName>
    </recommendedName>
</protein>
<evidence type="ECO:0000256" key="7">
    <source>
        <dbReference type="ARBA" id="ARBA00022997"/>
    </source>
</evidence>
<gene>
    <name evidence="9" type="ORF">IV73_GL000723</name>
</gene>
<reference evidence="9 10" key="1">
    <citation type="journal article" date="2015" name="Genome Announc.">
        <title>Expanding the biotechnology potential of lactobacilli through comparative genomics of 213 strains and associated genera.</title>
        <authorList>
            <person name="Sun Z."/>
            <person name="Harris H.M."/>
            <person name="McCann A."/>
            <person name="Guo C."/>
            <person name="Argimon S."/>
            <person name="Zhang W."/>
            <person name="Yang X."/>
            <person name="Jeffery I.B."/>
            <person name="Cooney J.C."/>
            <person name="Kagawa T.F."/>
            <person name="Liu W."/>
            <person name="Song Y."/>
            <person name="Salvetti E."/>
            <person name="Wrobel A."/>
            <person name="Rasinkangas P."/>
            <person name="Parkhill J."/>
            <person name="Rea M.C."/>
            <person name="O'Sullivan O."/>
            <person name="Ritari J."/>
            <person name="Douillard F.P."/>
            <person name="Paul Ross R."/>
            <person name="Yang R."/>
            <person name="Briner A.E."/>
            <person name="Felis G.E."/>
            <person name="de Vos W.M."/>
            <person name="Barrangou R."/>
            <person name="Klaenhammer T.R."/>
            <person name="Caufield P.W."/>
            <person name="Cui Y."/>
            <person name="Zhang H."/>
            <person name="O'Toole P.W."/>
        </authorList>
    </citation>
    <scope>NUCLEOTIDE SEQUENCE [LARGE SCALE GENOMIC DNA]</scope>
    <source>
        <strain evidence="9 10">DSM 20593</strain>
    </source>
</reference>
<dbReference type="GO" id="GO:0008777">
    <property type="term" value="F:acetylornithine deacetylase activity"/>
    <property type="evidence" value="ECO:0007669"/>
    <property type="project" value="TreeGrafter"/>
</dbReference>
<dbReference type="NCBIfam" id="NF005542">
    <property type="entry name" value="PRK07205.1"/>
    <property type="match status" value="1"/>
</dbReference>
<dbReference type="SUPFAM" id="SSF53187">
    <property type="entry name" value="Zn-dependent exopeptidases"/>
    <property type="match status" value="1"/>
</dbReference>
<dbReference type="PANTHER" id="PTHR43808:SF31">
    <property type="entry name" value="N-ACETYL-L-CITRULLINE DEACETYLASE"/>
    <property type="match status" value="1"/>
</dbReference>
<dbReference type="PANTHER" id="PTHR43808">
    <property type="entry name" value="ACETYLORNITHINE DEACETYLASE"/>
    <property type="match status" value="1"/>
</dbReference>
<dbReference type="Pfam" id="PF01546">
    <property type="entry name" value="Peptidase_M20"/>
    <property type="match status" value="1"/>
</dbReference>
<dbReference type="PATRIC" id="fig|1616.3.peg.743"/>
<dbReference type="GO" id="GO:0008270">
    <property type="term" value="F:zinc ion binding"/>
    <property type="evidence" value="ECO:0007669"/>
    <property type="project" value="InterPro"/>
</dbReference>
<dbReference type="OrthoDB" id="9761532at2"/>
<evidence type="ECO:0000313" key="9">
    <source>
        <dbReference type="EMBL" id="KRN74968.1"/>
    </source>
</evidence>
<dbReference type="EMBL" id="JQBP01000003">
    <property type="protein sequence ID" value="KRN74968.1"/>
    <property type="molecule type" value="Genomic_DNA"/>
</dbReference>
<dbReference type="Proteomes" id="UP000051655">
    <property type="component" value="Unassembled WGS sequence"/>
</dbReference>
<evidence type="ECO:0000256" key="6">
    <source>
        <dbReference type="ARBA" id="ARBA00022833"/>
    </source>
</evidence>
<dbReference type="NCBIfam" id="TIGR01887">
    <property type="entry name" value="dipeptidaselike"/>
    <property type="match status" value="1"/>
</dbReference>
<dbReference type="Gene3D" id="3.40.630.10">
    <property type="entry name" value="Zn peptidases"/>
    <property type="match status" value="1"/>
</dbReference>
<evidence type="ECO:0000313" key="10">
    <source>
        <dbReference type="Proteomes" id="UP000051655"/>
    </source>
</evidence>
<dbReference type="AlphaFoldDB" id="A0A0R2JCB9"/>
<proteinExistence type="inferred from homology"/>
<keyword evidence="7" id="KW-0224">Dipeptidase</keyword>
<dbReference type="Gene3D" id="3.30.70.360">
    <property type="match status" value="2"/>
</dbReference>
<organism evidence="9 10">
    <name type="scientific">Weissella kandleri</name>
    <dbReference type="NCBI Taxonomy" id="1616"/>
    <lineage>
        <taxon>Bacteria</taxon>
        <taxon>Bacillati</taxon>
        <taxon>Bacillota</taxon>
        <taxon>Bacilli</taxon>
        <taxon>Lactobacillales</taxon>
        <taxon>Lactobacillaceae</taxon>
        <taxon>Weissella</taxon>
    </lineage>
</organism>